<evidence type="ECO:0000313" key="10">
    <source>
        <dbReference type="Proteomes" id="UP000008549"/>
    </source>
</evidence>
<dbReference type="InterPro" id="IPR009057">
    <property type="entry name" value="Homeodomain-like_sf"/>
</dbReference>
<reference evidence="9 10" key="2">
    <citation type="journal article" date="2011" name="PLoS Genet.">
        <title>Caenorhabditis briggsae recombinant inbred line genotypes reveal inter-strain incompatibility and the evolution of recombination.</title>
        <authorList>
            <person name="Ross J.A."/>
            <person name="Koboldt D.C."/>
            <person name="Staisch J.E."/>
            <person name="Chamberlin H.M."/>
            <person name="Gupta B.P."/>
            <person name="Miller R.D."/>
            <person name="Baird S.E."/>
            <person name="Haag E.S."/>
        </authorList>
    </citation>
    <scope>NUCLEOTIDE SEQUENCE [LARGE SCALE GENOMIC DNA]</scope>
    <source>
        <strain evidence="9 10">AF16</strain>
    </source>
</reference>
<evidence type="ECO:0000256" key="2">
    <source>
        <dbReference type="ARBA" id="ARBA00023125"/>
    </source>
</evidence>
<accession>B6IGY8</accession>
<protein>
    <submittedName>
        <fullName evidence="9">Protein CBG25725</fullName>
    </submittedName>
</protein>
<dbReference type="AlphaFoldDB" id="B6IGY8"/>
<dbReference type="CTD" id="68917207"/>
<keyword evidence="3 5" id="KW-0371">Homeobox</keyword>
<proteinExistence type="predicted"/>
<keyword evidence="4 5" id="KW-0539">Nucleus</keyword>
<evidence type="ECO:0000256" key="7">
    <source>
        <dbReference type="SAM" id="MobiDB-lite"/>
    </source>
</evidence>
<feature type="region of interest" description="Disordered" evidence="7">
    <location>
        <begin position="1"/>
        <end position="30"/>
    </location>
</feature>
<dbReference type="KEGG" id="cbr:CBG_25725"/>
<comment type="subcellular location">
    <subcellularLocation>
        <location evidence="1 5 6">Nucleus</location>
    </subcellularLocation>
</comment>
<dbReference type="eggNOG" id="ENOG502TKJV">
    <property type="taxonomic scope" value="Eukaryota"/>
</dbReference>
<evidence type="ECO:0000313" key="11">
    <source>
        <dbReference type="WormBase" id="CBG25725"/>
    </source>
</evidence>
<feature type="domain" description="Homeobox" evidence="8">
    <location>
        <begin position="221"/>
        <end position="281"/>
    </location>
</feature>
<evidence type="ECO:0000256" key="6">
    <source>
        <dbReference type="RuleBase" id="RU000682"/>
    </source>
</evidence>
<evidence type="ECO:0000313" key="9">
    <source>
        <dbReference type="EMBL" id="CAR99168.1"/>
    </source>
</evidence>
<dbReference type="STRING" id="6238.B6IGY8"/>
<dbReference type="PANTHER" id="PTHR24327:SF81">
    <property type="entry name" value="HOMEOTIC PROTEIN DISTAL-LESS-RELATED"/>
    <property type="match status" value="1"/>
</dbReference>
<dbReference type="GO" id="GO:0006357">
    <property type="term" value="P:regulation of transcription by RNA polymerase II"/>
    <property type="evidence" value="ECO:0000318"/>
    <property type="project" value="GO_Central"/>
</dbReference>
<dbReference type="CDD" id="cd00086">
    <property type="entry name" value="homeodomain"/>
    <property type="match status" value="2"/>
</dbReference>
<gene>
    <name evidence="9 11" type="ORF">CBG25725</name>
    <name evidence="9" type="ORF">CBG_25725</name>
</gene>
<dbReference type="GeneID" id="68917207"/>
<feature type="DNA-binding region" description="Homeobox" evidence="5">
    <location>
        <begin position="223"/>
        <end position="282"/>
    </location>
</feature>
<dbReference type="GO" id="GO:0000978">
    <property type="term" value="F:RNA polymerase II cis-regulatory region sequence-specific DNA binding"/>
    <property type="evidence" value="ECO:0000318"/>
    <property type="project" value="GO_Central"/>
</dbReference>
<dbReference type="Pfam" id="PF00046">
    <property type="entry name" value="Homeodomain"/>
    <property type="match status" value="2"/>
</dbReference>
<evidence type="ECO:0000256" key="5">
    <source>
        <dbReference type="PROSITE-ProRule" id="PRU00108"/>
    </source>
</evidence>
<dbReference type="GO" id="GO:0030154">
    <property type="term" value="P:cell differentiation"/>
    <property type="evidence" value="ECO:0000318"/>
    <property type="project" value="GO_Central"/>
</dbReference>
<keyword evidence="2 5" id="KW-0238">DNA-binding</keyword>
<feature type="domain" description="Homeobox" evidence="8">
    <location>
        <begin position="165"/>
        <end position="225"/>
    </location>
</feature>
<evidence type="ECO:0000256" key="4">
    <source>
        <dbReference type="ARBA" id="ARBA00023242"/>
    </source>
</evidence>
<dbReference type="SUPFAM" id="SSF46689">
    <property type="entry name" value="Homeodomain-like"/>
    <property type="match status" value="2"/>
</dbReference>
<dbReference type="GO" id="GO:0000981">
    <property type="term" value="F:DNA-binding transcription factor activity, RNA polymerase II-specific"/>
    <property type="evidence" value="ECO:0000318"/>
    <property type="project" value="GO_Central"/>
</dbReference>
<dbReference type="PANTHER" id="PTHR24327">
    <property type="entry name" value="HOMEOBOX PROTEIN"/>
    <property type="match status" value="1"/>
</dbReference>
<evidence type="ECO:0000259" key="8">
    <source>
        <dbReference type="PROSITE" id="PS50071"/>
    </source>
</evidence>
<evidence type="ECO:0000256" key="1">
    <source>
        <dbReference type="ARBA" id="ARBA00004123"/>
    </source>
</evidence>
<dbReference type="EMBL" id="HE600965">
    <property type="protein sequence ID" value="CAR99168.1"/>
    <property type="molecule type" value="Genomic_DNA"/>
</dbReference>
<keyword evidence="10" id="KW-1185">Reference proteome</keyword>
<name>B6IGY8_CAEBR</name>
<dbReference type="PROSITE" id="PS50071">
    <property type="entry name" value="HOMEOBOX_2"/>
    <property type="match status" value="2"/>
</dbReference>
<dbReference type="GO" id="GO:0005634">
    <property type="term" value="C:nucleus"/>
    <property type="evidence" value="ECO:0000318"/>
    <property type="project" value="GO_Central"/>
</dbReference>
<organism evidence="9 10">
    <name type="scientific">Caenorhabditis briggsae</name>
    <dbReference type="NCBI Taxonomy" id="6238"/>
    <lineage>
        <taxon>Eukaryota</taxon>
        <taxon>Metazoa</taxon>
        <taxon>Ecdysozoa</taxon>
        <taxon>Nematoda</taxon>
        <taxon>Chromadorea</taxon>
        <taxon>Rhabditida</taxon>
        <taxon>Rhabditina</taxon>
        <taxon>Rhabditomorpha</taxon>
        <taxon>Rhabditoidea</taxon>
        <taxon>Rhabditidae</taxon>
        <taxon>Peloderinae</taxon>
        <taxon>Caenorhabditis</taxon>
    </lineage>
</organism>
<feature type="DNA-binding region" description="Homeobox" evidence="5">
    <location>
        <begin position="167"/>
        <end position="226"/>
    </location>
</feature>
<dbReference type="WormBase" id="CBG25725">
    <property type="protein sequence ID" value="CBP45226"/>
    <property type="gene ID" value="WBGene00087139"/>
</dbReference>
<reference evidence="9 10" key="1">
    <citation type="journal article" date="2003" name="PLoS Biol.">
        <title>The genome sequence of Caenorhabditis briggsae: a platform for comparative genomics.</title>
        <authorList>
            <person name="Stein L.D."/>
            <person name="Bao Z."/>
            <person name="Blasiar D."/>
            <person name="Blumenthal T."/>
            <person name="Brent M.R."/>
            <person name="Chen N."/>
            <person name="Chinwalla A."/>
            <person name="Clarke L."/>
            <person name="Clee C."/>
            <person name="Coghlan A."/>
            <person name="Coulson A."/>
            <person name="D'Eustachio P."/>
            <person name="Fitch D.H."/>
            <person name="Fulton L.A."/>
            <person name="Fulton R.E."/>
            <person name="Griffiths-Jones S."/>
            <person name="Harris T.W."/>
            <person name="Hillier L.W."/>
            <person name="Kamath R."/>
            <person name="Kuwabara P.E."/>
            <person name="Mardis E.R."/>
            <person name="Marra M.A."/>
            <person name="Miner T.L."/>
            <person name="Minx P."/>
            <person name="Mullikin J.C."/>
            <person name="Plumb R.W."/>
            <person name="Rogers J."/>
            <person name="Schein J.E."/>
            <person name="Sohrmann M."/>
            <person name="Spieth J."/>
            <person name="Stajich J.E."/>
            <person name="Wei C."/>
            <person name="Willey D."/>
            <person name="Wilson R.K."/>
            <person name="Durbin R."/>
            <person name="Waterston R.H."/>
        </authorList>
    </citation>
    <scope>NUCLEOTIDE SEQUENCE [LARGE SCALE GENOMIC DNA]</scope>
    <source>
        <strain evidence="9 10">AF16</strain>
    </source>
</reference>
<sequence>MKNFHDDIKEKNSSGKANRTAIRKHSQLNGDPSIWEGTITSWKLEMQISFKHLGNHKPKDRQDPSIFGYTQSKARPHLGGYGSLVKPPASQGDLGIHIQMEEDMEIDHEETVTIPEDCCLASSGSVSVDEGDKSPPTPLVLQKLQNPGTELLSYFRHLQFPPSKPRRKCLPRRFTVAQVTILQAKFQENPYISREEKLTMAMTFGSTPLQIKRWFKNQREVQRRSFKRTFTDVKRNLLMARFQENPYPSEEDEEYLAMVTGLTKTKIRDWFSYKRCLQGKSNN</sequence>
<dbReference type="Gene3D" id="1.10.10.60">
    <property type="entry name" value="Homeodomain-like"/>
    <property type="match status" value="2"/>
</dbReference>
<dbReference type="InterPro" id="IPR001356">
    <property type="entry name" value="HD"/>
</dbReference>
<feature type="compositionally biased region" description="Basic and acidic residues" evidence="7">
    <location>
        <begin position="1"/>
        <end position="13"/>
    </location>
</feature>
<evidence type="ECO:0000256" key="3">
    <source>
        <dbReference type="ARBA" id="ARBA00023155"/>
    </source>
</evidence>
<dbReference type="HOGENOM" id="CLU_984262_0_0_1"/>
<dbReference type="InterPro" id="IPR050460">
    <property type="entry name" value="Distal-less_Homeobox_TF"/>
</dbReference>
<dbReference type="SMART" id="SM00389">
    <property type="entry name" value="HOX"/>
    <property type="match status" value="2"/>
</dbReference>
<dbReference type="RefSeq" id="XP_045098735.1">
    <property type="nucleotide sequence ID" value="XM_045243011.1"/>
</dbReference>
<dbReference type="Proteomes" id="UP000008549">
    <property type="component" value="Unassembled WGS sequence"/>
</dbReference>
<dbReference type="InParanoid" id="B6IGY8"/>